<feature type="chain" id="PRO_5036927361" evidence="2">
    <location>
        <begin position="17"/>
        <end position="426"/>
    </location>
</feature>
<evidence type="ECO:0000256" key="2">
    <source>
        <dbReference type="SAM" id="SignalP"/>
    </source>
</evidence>
<dbReference type="Proteomes" id="UP000887574">
    <property type="component" value="Unplaced"/>
</dbReference>
<protein>
    <submittedName>
        <fullName evidence="4">Secreted protein</fullName>
    </submittedName>
</protein>
<keyword evidence="3" id="KW-1185">Reference proteome</keyword>
<feature type="region of interest" description="Disordered" evidence="1">
    <location>
        <begin position="190"/>
        <end position="214"/>
    </location>
</feature>
<feature type="compositionally biased region" description="Low complexity" evidence="1">
    <location>
        <begin position="192"/>
        <end position="209"/>
    </location>
</feature>
<accession>A0A915D0Q3</accession>
<reference evidence="4" key="1">
    <citation type="submission" date="2022-11" db="UniProtKB">
        <authorList>
            <consortium name="WormBaseParasite"/>
        </authorList>
    </citation>
    <scope>IDENTIFICATION</scope>
</reference>
<evidence type="ECO:0000313" key="3">
    <source>
        <dbReference type="Proteomes" id="UP000887574"/>
    </source>
</evidence>
<organism evidence="3 4">
    <name type="scientific">Ditylenchus dipsaci</name>
    <dbReference type="NCBI Taxonomy" id="166011"/>
    <lineage>
        <taxon>Eukaryota</taxon>
        <taxon>Metazoa</taxon>
        <taxon>Ecdysozoa</taxon>
        <taxon>Nematoda</taxon>
        <taxon>Chromadorea</taxon>
        <taxon>Rhabditida</taxon>
        <taxon>Tylenchina</taxon>
        <taxon>Tylenchomorpha</taxon>
        <taxon>Sphaerularioidea</taxon>
        <taxon>Anguinidae</taxon>
        <taxon>Anguininae</taxon>
        <taxon>Ditylenchus</taxon>
    </lineage>
</organism>
<dbReference type="AlphaFoldDB" id="A0A915D0Q3"/>
<evidence type="ECO:0000313" key="4">
    <source>
        <dbReference type="WBParaSite" id="jg14232"/>
    </source>
</evidence>
<evidence type="ECO:0000256" key="1">
    <source>
        <dbReference type="SAM" id="MobiDB-lite"/>
    </source>
</evidence>
<dbReference type="WBParaSite" id="jg14232">
    <property type="protein sequence ID" value="jg14232"/>
    <property type="gene ID" value="jg14232"/>
</dbReference>
<name>A0A915D0Q3_9BILA</name>
<sequence length="426" mass="47012">MKAIFCSLFFLLVAQEIVVRICRPKIARHASRLEFTIAGIVYPVDLNHNRNFTEEERCLLEATMHNVQKSATASSKCQWLNSSLAEITKCGQAELVNSMAHNTLAEMSFACNSVEPEITPPIGKEKACDHAVAIQHIHYLLIDDFQCKMTSVCQRCQVLKSSMEKLPAACTNVEPHKQMMQELERRYTTNCASQPNASSAPTPSPTQYAIPSDPNFNKPLKEQTKCMMQATLQQLKNSLEGASECSQMEKLSDALVKCNGAAGNEGWHVLSDGERCSTTAQINYLQSMVDGDDRCSALSKHTEELKVCPTSVYAQYMLPHSLAELTANCPNLKQTDLSTTGAPTNQTSSTAELSSTLRPHRLLKHPAHLRAHPLTLKRLPSLPQACPHLQCSPAASLPRTLPPLRSLLAVSLRALALPQPLMNKWI</sequence>
<proteinExistence type="predicted"/>
<feature type="signal peptide" evidence="2">
    <location>
        <begin position="1"/>
        <end position="16"/>
    </location>
</feature>
<keyword evidence="2" id="KW-0732">Signal</keyword>